<dbReference type="AlphaFoldDB" id="A0A329RM16"/>
<evidence type="ECO:0000313" key="2">
    <source>
        <dbReference type="EMBL" id="RAW25361.1"/>
    </source>
</evidence>
<dbReference type="OrthoDB" id="129547at2759"/>
<proteinExistence type="predicted"/>
<reference evidence="2 3" key="1">
    <citation type="submission" date="2018-01" db="EMBL/GenBank/DDBJ databases">
        <title>Draft genome of the strawberry crown rot pathogen Phytophthora cactorum.</title>
        <authorList>
            <person name="Armitage A.D."/>
            <person name="Lysoe E."/>
            <person name="Nellist C.F."/>
            <person name="Harrison R.J."/>
            <person name="Brurberg M.B."/>
        </authorList>
    </citation>
    <scope>NUCLEOTIDE SEQUENCE [LARGE SCALE GENOMIC DNA]</scope>
    <source>
        <strain evidence="2 3">10300</strain>
    </source>
</reference>
<evidence type="ECO:0000313" key="3">
    <source>
        <dbReference type="Proteomes" id="UP000251314"/>
    </source>
</evidence>
<dbReference type="Proteomes" id="UP000251314">
    <property type="component" value="Unassembled WGS sequence"/>
</dbReference>
<reference evidence="1" key="2">
    <citation type="submission" date="2021-01" db="EMBL/GenBank/DDBJ databases">
        <title>Phytophthora aleatoria, a newly-described species from Pinus radiata is distinct from Phytophthora cactorum isolates based on comparative genomics.</title>
        <authorList>
            <person name="Mcdougal R."/>
            <person name="Panda P."/>
            <person name="Williams N."/>
            <person name="Studholme D.J."/>
        </authorList>
    </citation>
    <scope>NUCLEOTIDE SEQUENCE</scope>
    <source>
        <strain evidence="1">NZFS 3830</strain>
    </source>
</reference>
<evidence type="ECO:0000313" key="1">
    <source>
        <dbReference type="EMBL" id="KAG6941399.1"/>
    </source>
</evidence>
<name>A0A329RM16_9STRA</name>
<dbReference type="EMBL" id="JAENGZ010003578">
    <property type="protein sequence ID" value="KAG6941399.1"/>
    <property type="molecule type" value="Genomic_DNA"/>
</dbReference>
<sequence>MTEGNEASDSTIMNHYEHPANKIGLEDYAKELVFLPDFTEESNTTIDLWQVELEKASLLHAAVHSWLPPRATRSMLLPLAAFLPPEHAPHLVIRWGLMPREIRAEIGAGIGVKVGCTLALQCRLVPAP</sequence>
<comment type="caution">
    <text evidence="2">The sequence shown here is derived from an EMBL/GenBank/DDBJ whole genome shotgun (WGS) entry which is preliminary data.</text>
</comment>
<dbReference type="Proteomes" id="UP000688947">
    <property type="component" value="Unassembled WGS sequence"/>
</dbReference>
<gene>
    <name evidence="1" type="ORF">JG687_00019676</name>
    <name evidence="2" type="ORF">PC110_g18215</name>
</gene>
<dbReference type="EMBL" id="MJFZ01000761">
    <property type="protein sequence ID" value="RAW25361.1"/>
    <property type="molecule type" value="Genomic_DNA"/>
</dbReference>
<organism evidence="2 3">
    <name type="scientific">Phytophthora cactorum</name>
    <dbReference type="NCBI Taxonomy" id="29920"/>
    <lineage>
        <taxon>Eukaryota</taxon>
        <taxon>Sar</taxon>
        <taxon>Stramenopiles</taxon>
        <taxon>Oomycota</taxon>
        <taxon>Peronosporomycetes</taxon>
        <taxon>Peronosporales</taxon>
        <taxon>Peronosporaceae</taxon>
        <taxon>Phytophthora</taxon>
    </lineage>
</organism>
<dbReference type="VEuPathDB" id="FungiDB:PC110_g18215"/>
<protein>
    <submittedName>
        <fullName evidence="2">Uncharacterized protein</fullName>
    </submittedName>
</protein>
<accession>A0A329RM16</accession>
<keyword evidence="3" id="KW-1185">Reference proteome</keyword>